<organism evidence="1 2">
    <name type="scientific">Pseudogymnoascus verrucosus</name>
    <dbReference type="NCBI Taxonomy" id="342668"/>
    <lineage>
        <taxon>Eukaryota</taxon>
        <taxon>Fungi</taxon>
        <taxon>Dikarya</taxon>
        <taxon>Ascomycota</taxon>
        <taxon>Pezizomycotina</taxon>
        <taxon>Leotiomycetes</taxon>
        <taxon>Thelebolales</taxon>
        <taxon>Thelebolaceae</taxon>
        <taxon>Pseudogymnoascus</taxon>
    </lineage>
</organism>
<gene>
    <name evidence="1" type="ORF">VE01_02283</name>
</gene>
<dbReference type="AlphaFoldDB" id="A0A1B8GTF6"/>
<dbReference type="InterPro" id="IPR052999">
    <property type="entry name" value="PTS1_Protein"/>
</dbReference>
<dbReference type="EMBL" id="KV460214">
    <property type="protein sequence ID" value="OBT99113.1"/>
    <property type="molecule type" value="Genomic_DNA"/>
</dbReference>
<reference evidence="2" key="2">
    <citation type="journal article" date="2018" name="Nat. Commun.">
        <title>Extreme sensitivity to ultraviolet light in the fungal pathogen causing white-nose syndrome of bats.</title>
        <authorList>
            <person name="Palmer J.M."/>
            <person name="Drees K.P."/>
            <person name="Foster J.T."/>
            <person name="Lindner D.L."/>
        </authorList>
    </citation>
    <scope>NUCLEOTIDE SEQUENCE [LARGE SCALE GENOMIC DNA]</scope>
    <source>
        <strain evidence="2">UAMH 10579</strain>
    </source>
</reference>
<protein>
    <recommendedName>
        <fullName evidence="3">Carboxymuconolactone decarboxylase-like domain-containing protein</fullName>
    </recommendedName>
</protein>
<sequence length="230" mass="25573">MAELSEEFVSSLARIGTDIPDFRWYLSAIVFLGAANYPEHIPYLYQQLLKHHIHEEEHFEATKALRESFTKASAIMGAARTGNAIRLLGTATLPHLKDTTFHRSGLTDDSVTVPRGKALHTKIYGQNVLFDGSRTVDASLDYAYVVRELFYGKIFSFEGILGFRETEQVIVAALIGVDCMNQVSHHMFGMRVNGVGKTEVEANRQICLAIAAELEIGFKEGVIEVPDVPE</sequence>
<evidence type="ECO:0000313" key="1">
    <source>
        <dbReference type="EMBL" id="OBT99113.1"/>
    </source>
</evidence>
<dbReference type="RefSeq" id="XP_018132846.1">
    <property type="nucleotide sequence ID" value="XM_018271793.2"/>
</dbReference>
<keyword evidence="2" id="KW-1185">Reference proteome</keyword>
<dbReference type="SUPFAM" id="SSF69118">
    <property type="entry name" value="AhpD-like"/>
    <property type="match status" value="1"/>
</dbReference>
<accession>A0A1B8GTF6</accession>
<dbReference type="InterPro" id="IPR029032">
    <property type="entry name" value="AhpD-like"/>
</dbReference>
<dbReference type="OrthoDB" id="5537330at2759"/>
<dbReference type="GeneID" id="28835669"/>
<name>A0A1B8GTF6_9PEZI</name>
<dbReference type="Proteomes" id="UP000091956">
    <property type="component" value="Unassembled WGS sequence"/>
</dbReference>
<proteinExistence type="predicted"/>
<dbReference type="PANTHER" id="PTHR28180">
    <property type="entry name" value="CONSERVED MITOCHONDRIAL PROTEIN-RELATED"/>
    <property type="match status" value="1"/>
</dbReference>
<dbReference type="Gene3D" id="1.20.1290.10">
    <property type="entry name" value="AhpD-like"/>
    <property type="match status" value="1"/>
</dbReference>
<dbReference type="PANTHER" id="PTHR28180:SF2">
    <property type="entry name" value="PEROXISOMAL PROTEIN 2"/>
    <property type="match status" value="1"/>
</dbReference>
<reference evidence="1 2" key="1">
    <citation type="submission" date="2016-03" db="EMBL/GenBank/DDBJ databases">
        <title>Comparative genomics of Pseudogymnoascus destructans, the fungus causing white-nose syndrome of bats.</title>
        <authorList>
            <person name="Palmer J.M."/>
            <person name="Drees K.P."/>
            <person name="Foster J.T."/>
            <person name="Lindner D.L."/>
        </authorList>
    </citation>
    <scope>NUCLEOTIDE SEQUENCE [LARGE SCALE GENOMIC DNA]</scope>
    <source>
        <strain evidence="1 2">UAMH 10579</strain>
    </source>
</reference>
<evidence type="ECO:0000313" key="2">
    <source>
        <dbReference type="Proteomes" id="UP000091956"/>
    </source>
</evidence>
<evidence type="ECO:0008006" key="3">
    <source>
        <dbReference type="Google" id="ProtNLM"/>
    </source>
</evidence>